<sequence>MSDPKDTAGQTGPVSPDLTPQGNAPSWVDEVLGSSRAEPIPPSTPLSNPLSGPEDLKLPQTQVAPPPPPEAQRDDDWVSAATRGQVKNPQVPSDPTTSTRHTQASADVLRDFVRPLTQSPTDPAQSPVPISPAPMNPAPLPQGNPHAANAWGENQPSAYTSESVSQRKLIAGLLAIFLGSFGIHKFYLGMNTAGLIMLGVNVGVWILAFLLGFITLGLGLFITLPLASIVSGGLGVLGLVEGIIYLTKSDADFQREYIIGKKPWL</sequence>
<dbReference type="Proteomes" id="UP001458946">
    <property type="component" value="Unassembled WGS sequence"/>
</dbReference>
<evidence type="ECO:0000256" key="4">
    <source>
        <dbReference type="ARBA" id="ARBA00023136"/>
    </source>
</evidence>
<comment type="subcellular location">
    <subcellularLocation>
        <location evidence="1">Membrane</location>
        <topology evidence="1">Multi-pass membrane protein</topology>
    </subcellularLocation>
</comment>
<evidence type="ECO:0000256" key="5">
    <source>
        <dbReference type="SAM" id="MobiDB-lite"/>
    </source>
</evidence>
<feature type="transmembrane region" description="Helical" evidence="6">
    <location>
        <begin position="226"/>
        <end position="246"/>
    </location>
</feature>
<comment type="caution">
    <text evidence="8">The sequence shown here is derived from an EMBL/GenBank/DDBJ whole genome shotgun (WGS) entry which is preliminary data.</text>
</comment>
<evidence type="ECO:0000259" key="7">
    <source>
        <dbReference type="Pfam" id="PF05154"/>
    </source>
</evidence>
<dbReference type="EMBL" id="BAABRN010000007">
    <property type="protein sequence ID" value="GAA5501196.1"/>
    <property type="molecule type" value="Genomic_DNA"/>
</dbReference>
<name>A0ABP9V7K1_9DEIO</name>
<feature type="compositionally biased region" description="Polar residues" evidence="5">
    <location>
        <begin position="85"/>
        <end position="105"/>
    </location>
</feature>
<feature type="compositionally biased region" description="Polar residues" evidence="5">
    <location>
        <begin position="8"/>
        <end position="24"/>
    </location>
</feature>
<dbReference type="InterPro" id="IPR007829">
    <property type="entry name" value="TM2"/>
</dbReference>
<evidence type="ECO:0000256" key="3">
    <source>
        <dbReference type="ARBA" id="ARBA00022989"/>
    </source>
</evidence>
<evidence type="ECO:0000256" key="6">
    <source>
        <dbReference type="SAM" id="Phobius"/>
    </source>
</evidence>
<protein>
    <recommendedName>
        <fullName evidence="7">TM2 domain-containing protein</fullName>
    </recommendedName>
</protein>
<evidence type="ECO:0000256" key="2">
    <source>
        <dbReference type="ARBA" id="ARBA00022692"/>
    </source>
</evidence>
<keyword evidence="3 6" id="KW-1133">Transmembrane helix</keyword>
<feature type="transmembrane region" description="Helical" evidence="6">
    <location>
        <begin position="195"/>
        <end position="220"/>
    </location>
</feature>
<gene>
    <name evidence="8" type="ORF">Dxin01_00928</name>
</gene>
<evidence type="ECO:0000313" key="9">
    <source>
        <dbReference type="Proteomes" id="UP001458946"/>
    </source>
</evidence>
<keyword evidence="4 6" id="KW-0472">Membrane</keyword>
<proteinExistence type="predicted"/>
<keyword evidence="9" id="KW-1185">Reference proteome</keyword>
<reference evidence="8 9" key="1">
    <citation type="submission" date="2024-02" db="EMBL/GenBank/DDBJ databases">
        <title>Deinococcus xinjiangensis NBRC 107630.</title>
        <authorList>
            <person name="Ichikawa N."/>
            <person name="Katano-Makiyama Y."/>
            <person name="Hidaka K."/>
        </authorList>
    </citation>
    <scope>NUCLEOTIDE SEQUENCE [LARGE SCALE GENOMIC DNA]</scope>
    <source>
        <strain evidence="8 9">NBRC 107630</strain>
    </source>
</reference>
<feature type="compositionally biased region" description="Pro residues" evidence="5">
    <location>
        <begin position="129"/>
        <end position="142"/>
    </location>
</feature>
<accession>A0ABP9V7K1</accession>
<keyword evidence="2 6" id="KW-0812">Transmembrane</keyword>
<feature type="domain" description="TM2" evidence="7">
    <location>
        <begin position="167"/>
        <end position="213"/>
    </location>
</feature>
<evidence type="ECO:0000256" key="1">
    <source>
        <dbReference type="ARBA" id="ARBA00004141"/>
    </source>
</evidence>
<dbReference type="RefSeq" id="WP_353541169.1">
    <property type="nucleotide sequence ID" value="NZ_BAABRN010000007.1"/>
</dbReference>
<feature type="region of interest" description="Disordered" evidence="5">
    <location>
        <begin position="1"/>
        <end position="154"/>
    </location>
</feature>
<organism evidence="8 9">
    <name type="scientific">Deinococcus xinjiangensis</name>
    <dbReference type="NCBI Taxonomy" id="457454"/>
    <lineage>
        <taxon>Bacteria</taxon>
        <taxon>Thermotogati</taxon>
        <taxon>Deinococcota</taxon>
        <taxon>Deinococci</taxon>
        <taxon>Deinococcales</taxon>
        <taxon>Deinococcaceae</taxon>
        <taxon>Deinococcus</taxon>
    </lineage>
</organism>
<feature type="transmembrane region" description="Helical" evidence="6">
    <location>
        <begin position="169"/>
        <end position="188"/>
    </location>
</feature>
<dbReference type="Pfam" id="PF05154">
    <property type="entry name" value="TM2"/>
    <property type="match status" value="1"/>
</dbReference>
<evidence type="ECO:0000313" key="8">
    <source>
        <dbReference type="EMBL" id="GAA5501196.1"/>
    </source>
</evidence>